<dbReference type="NCBIfam" id="NF033537">
    <property type="entry name" value="lasso_biosyn_B2"/>
    <property type="match status" value="1"/>
</dbReference>
<sequence length="157" mass="17938">MNYYQQLITGESKEYVVPVFRWIDKMKILAITLTALQAYKKKGARHLLHRLQGISPIRKIRFDNATQSLLFARNICVFAQMIINYKNPQAICLERASVICTALRSMGLPAQVIIGRKASANSASDYDFHAWVELDGSPVNDFFSNKTHFMEIERLPS</sequence>
<comment type="caution">
    <text evidence="2">The sequence shown here is derived from an EMBL/GenBank/DDBJ whole genome shotgun (WGS) entry which is preliminary data.</text>
</comment>
<dbReference type="Proteomes" id="UP000029453">
    <property type="component" value="Unassembled WGS sequence"/>
</dbReference>
<dbReference type="InterPro" id="IPR032708">
    <property type="entry name" value="McjB_C"/>
</dbReference>
<dbReference type="Gene3D" id="3.10.620.30">
    <property type="match status" value="1"/>
</dbReference>
<proteinExistence type="predicted"/>
<evidence type="ECO:0000313" key="2">
    <source>
        <dbReference type="EMBL" id="GAC43644.1"/>
    </source>
</evidence>
<keyword evidence="3" id="KW-1185">Reference proteome</keyword>
<accession>M9M3P8</accession>
<dbReference type="InterPro" id="IPR038765">
    <property type="entry name" value="Papain-like_cys_pep_sf"/>
</dbReference>
<dbReference type="RefSeq" id="WP_006287339.1">
    <property type="nucleotide sequence ID" value="NZ_BALG01000228.1"/>
</dbReference>
<name>M9M3P8_PAEPP</name>
<evidence type="ECO:0000313" key="3">
    <source>
        <dbReference type="Proteomes" id="UP000029453"/>
    </source>
</evidence>
<evidence type="ECO:0000259" key="1">
    <source>
        <dbReference type="Pfam" id="PF13471"/>
    </source>
</evidence>
<dbReference type="AlphaFoldDB" id="M9M3P8"/>
<dbReference type="InterPro" id="IPR053521">
    <property type="entry name" value="McjB-like"/>
</dbReference>
<gene>
    <name evidence="2" type="ORF">PPOP_3043</name>
</gene>
<dbReference type="SUPFAM" id="SSF54001">
    <property type="entry name" value="Cysteine proteinases"/>
    <property type="match status" value="1"/>
</dbReference>
<protein>
    <submittedName>
        <fullName evidence="2">Transglutaminase-like enzyme</fullName>
    </submittedName>
</protein>
<dbReference type="Pfam" id="PF13471">
    <property type="entry name" value="Transglut_core3"/>
    <property type="match status" value="1"/>
</dbReference>
<feature type="domain" description="Microcin J25-processing protein McjB C-terminal" evidence="1">
    <location>
        <begin position="85"/>
        <end position="152"/>
    </location>
</feature>
<dbReference type="EMBL" id="BALG01000228">
    <property type="protein sequence ID" value="GAC43644.1"/>
    <property type="molecule type" value="Genomic_DNA"/>
</dbReference>
<dbReference type="OrthoDB" id="2990143at2"/>
<reference evidence="2 3" key="1">
    <citation type="submission" date="2012-10" db="EMBL/GenBank/DDBJ databases">
        <title>Draft Genome Sequence of Paenibacillus popilliae ATCC 14706T.</title>
        <authorList>
            <person name="Iiyama K."/>
            <person name="Mori K."/>
            <person name="Mon H."/>
            <person name="Chieda Y."/>
            <person name="Lee J.M."/>
            <person name="Kusakabe T."/>
            <person name="Tashiro K."/>
            <person name="Asano S."/>
            <person name="Yasunaga-Aoki C."/>
            <person name="Shimizu S."/>
        </authorList>
    </citation>
    <scope>NUCLEOTIDE SEQUENCE [LARGE SCALE GENOMIC DNA]</scope>
    <source>
        <strain evidence="2 3">ATCC 14706</strain>
    </source>
</reference>
<organism evidence="2 3">
    <name type="scientific">Paenibacillus popilliae ATCC 14706</name>
    <dbReference type="NCBI Taxonomy" id="1212764"/>
    <lineage>
        <taxon>Bacteria</taxon>
        <taxon>Bacillati</taxon>
        <taxon>Bacillota</taxon>
        <taxon>Bacilli</taxon>
        <taxon>Bacillales</taxon>
        <taxon>Paenibacillaceae</taxon>
        <taxon>Paenibacillus</taxon>
    </lineage>
</organism>